<dbReference type="Gene3D" id="3.30.9.10">
    <property type="entry name" value="D-Amino Acid Oxidase, subunit A, domain 2"/>
    <property type="match status" value="1"/>
</dbReference>
<evidence type="ECO:0000256" key="4">
    <source>
        <dbReference type="ARBA" id="ARBA00022630"/>
    </source>
</evidence>
<keyword evidence="5 7" id="KW-0274">FAD</keyword>
<sequence length="378" mass="43828">MSSSNKYHITIIGAGIIGLTTACTLLKEYSLNDNIQLIIISEKFSPNTTSDISAGYWEPYEFEFMDERILRWASYTYNIFLSEFFSIKAAQAGIMKMSAYTLQGFNGQNKYKNILKPQFSTLVRHFRMLDEYEIEMFDHLKPTSGYVISTIAIEVRYYLRELRRFLVQDSRVKFIKKKIHSFNELMNKTDVIINCTGLGSRQLTNDQTVRSARGQIIRIHAPWIKSVYNFDTDEGEAYIIPQSNSIVLGGTFQINNWNTSTIESDTKKILRMCSKCLPALKQIHYGKVQVGLRPYRDNGVRLEYEKTIDGINIVHCYGHSNSGITLSWGYAKDVVEIIKKLLPFDSKQHEEIINKLPLHEQLWHLTETNKNFFLRSKY</sequence>
<accession>A0A813XYK5</accession>
<organism evidence="9 10">
    <name type="scientific">Rotaria sordida</name>
    <dbReference type="NCBI Taxonomy" id="392033"/>
    <lineage>
        <taxon>Eukaryota</taxon>
        <taxon>Metazoa</taxon>
        <taxon>Spiralia</taxon>
        <taxon>Gnathifera</taxon>
        <taxon>Rotifera</taxon>
        <taxon>Eurotatoria</taxon>
        <taxon>Bdelloidea</taxon>
        <taxon>Philodinida</taxon>
        <taxon>Philodinidae</taxon>
        <taxon>Rotaria</taxon>
    </lineage>
</organism>
<evidence type="ECO:0000256" key="3">
    <source>
        <dbReference type="ARBA" id="ARBA00006730"/>
    </source>
</evidence>
<comment type="cofactor">
    <cofactor evidence="1 7">
        <name>FAD</name>
        <dbReference type="ChEBI" id="CHEBI:57692"/>
    </cofactor>
</comment>
<evidence type="ECO:0000256" key="1">
    <source>
        <dbReference type="ARBA" id="ARBA00001974"/>
    </source>
</evidence>
<evidence type="ECO:0000256" key="6">
    <source>
        <dbReference type="ARBA" id="ARBA00023002"/>
    </source>
</evidence>
<dbReference type="Proteomes" id="UP000663882">
    <property type="component" value="Unassembled WGS sequence"/>
</dbReference>
<dbReference type="GO" id="GO:0019478">
    <property type="term" value="P:D-amino acid catabolic process"/>
    <property type="evidence" value="ECO:0007669"/>
    <property type="project" value="TreeGrafter"/>
</dbReference>
<dbReference type="AlphaFoldDB" id="A0A813XYK5"/>
<feature type="binding site" evidence="7">
    <location>
        <position position="293"/>
    </location>
    <ligand>
        <name>D-dopa</name>
        <dbReference type="ChEBI" id="CHEBI:149689"/>
    </ligand>
</feature>
<name>A0A813XYK5_9BILA</name>
<dbReference type="PANTHER" id="PTHR11530">
    <property type="entry name" value="D-AMINO ACID OXIDASE"/>
    <property type="match status" value="1"/>
</dbReference>
<evidence type="ECO:0000259" key="8">
    <source>
        <dbReference type="Pfam" id="PF01266"/>
    </source>
</evidence>
<evidence type="ECO:0000313" key="10">
    <source>
        <dbReference type="Proteomes" id="UP000663882"/>
    </source>
</evidence>
<feature type="binding site" evidence="7">
    <location>
        <begin position="49"/>
        <end position="50"/>
    </location>
    <ligand>
        <name>FAD</name>
        <dbReference type="ChEBI" id="CHEBI:57692"/>
    </ligand>
</feature>
<dbReference type="GO" id="GO:0005782">
    <property type="term" value="C:peroxisomal matrix"/>
    <property type="evidence" value="ECO:0007669"/>
    <property type="project" value="UniProtKB-SubCell"/>
</dbReference>
<evidence type="ECO:0000256" key="5">
    <source>
        <dbReference type="ARBA" id="ARBA00022827"/>
    </source>
</evidence>
<dbReference type="InterPro" id="IPR006076">
    <property type="entry name" value="FAD-dep_OxRdtase"/>
</dbReference>
<reference evidence="9" key="1">
    <citation type="submission" date="2021-02" db="EMBL/GenBank/DDBJ databases">
        <authorList>
            <person name="Nowell W R."/>
        </authorList>
    </citation>
    <scope>NUCLEOTIDE SEQUENCE</scope>
</reference>
<comment type="similarity">
    <text evidence="3">Belongs to the DAMOX/DASOX family.</text>
</comment>
<feature type="binding site" evidence="7">
    <location>
        <position position="196"/>
    </location>
    <ligand>
        <name>FAD</name>
        <dbReference type="ChEBI" id="CHEBI:57692"/>
    </ligand>
</feature>
<comment type="caution">
    <text evidence="9">The sequence shown here is derived from an EMBL/GenBank/DDBJ whole genome shotgun (WGS) entry which is preliminary data.</text>
</comment>
<dbReference type="OrthoDB" id="2015447at2759"/>
<evidence type="ECO:0000256" key="2">
    <source>
        <dbReference type="ARBA" id="ARBA00004253"/>
    </source>
</evidence>
<dbReference type="SUPFAM" id="SSF54373">
    <property type="entry name" value="FAD-linked reductases, C-terminal domain"/>
    <property type="match status" value="1"/>
</dbReference>
<dbReference type="PANTHER" id="PTHR11530:SF11">
    <property type="entry name" value="D-ASPARTATE OXIDASE"/>
    <property type="match status" value="1"/>
</dbReference>
<keyword evidence="6" id="KW-0560">Oxidoreductase</keyword>
<proteinExistence type="inferred from homology"/>
<comment type="subcellular location">
    <subcellularLocation>
        <location evidence="2">Peroxisome matrix</location>
    </subcellularLocation>
</comment>
<feature type="binding site" evidence="7">
    <location>
        <position position="238"/>
    </location>
    <ligand>
        <name>D-dopa</name>
        <dbReference type="ChEBI" id="CHEBI:149689"/>
    </ligand>
</feature>
<feature type="domain" description="FAD dependent oxidoreductase" evidence="8">
    <location>
        <begin position="9"/>
        <end position="336"/>
    </location>
</feature>
<keyword evidence="4" id="KW-0285">Flavoprotein</keyword>
<dbReference type="PIRSF" id="PIRSF000189">
    <property type="entry name" value="D-aa_oxidase"/>
    <property type="match status" value="1"/>
</dbReference>
<dbReference type="Pfam" id="PF01266">
    <property type="entry name" value="DAO"/>
    <property type="match status" value="1"/>
</dbReference>
<dbReference type="InterPro" id="IPR023209">
    <property type="entry name" value="DAO"/>
</dbReference>
<dbReference type="EMBL" id="CAJNOO010000251">
    <property type="protein sequence ID" value="CAF0877649.1"/>
    <property type="molecule type" value="Genomic_DNA"/>
</dbReference>
<gene>
    <name evidence="9" type="ORF">RFH988_LOCUS7797</name>
</gene>
<dbReference type="GO" id="GO:0071949">
    <property type="term" value="F:FAD binding"/>
    <property type="evidence" value="ECO:0007669"/>
    <property type="project" value="InterPro"/>
</dbReference>
<evidence type="ECO:0000256" key="7">
    <source>
        <dbReference type="PIRSR" id="PIRSR000189-1"/>
    </source>
</evidence>
<protein>
    <recommendedName>
        <fullName evidence="8">FAD dependent oxidoreductase domain-containing protein</fullName>
    </recommendedName>
</protein>
<dbReference type="PROSITE" id="PS51257">
    <property type="entry name" value="PROKAR_LIPOPROTEIN"/>
    <property type="match status" value="1"/>
</dbReference>
<dbReference type="Gene3D" id="3.40.50.720">
    <property type="entry name" value="NAD(P)-binding Rossmann-like Domain"/>
    <property type="match status" value="1"/>
</dbReference>
<dbReference type="GO" id="GO:0003884">
    <property type="term" value="F:D-amino-acid oxidase activity"/>
    <property type="evidence" value="ECO:0007669"/>
    <property type="project" value="InterPro"/>
</dbReference>
<evidence type="ECO:0000313" key="9">
    <source>
        <dbReference type="EMBL" id="CAF0877649.1"/>
    </source>
</evidence>
<dbReference type="SUPFAM" id="SSF51971">
    <property type="entry name" value="Nucleotide-binding domain"/>
    <property type="match status" value="1"/>
</dbReference>